<sequence>MHACPSSLRSQARSRPTQQGAERGKYVKPKSSVKRRARPRTDRQRRDSTGRDETRQEEGQDERQDFLYYQSVRYVPYHTYFTYFTYLLAYLPFSRPGVINLIPYRTFPDQTKQNEPENFTIRLYHRIIHQGSREQEAGKKEKKRKKRKKGDNRDGK</sequence>
<keyword evidence="3" id="KW-1185">Reference proteome</keyword>
<feature type="compositionally biased region" description="Basic residues" evidence="1">
    <location>
        <begin position="26"/>
        <end position="38"/>
    </location>
</feature>
<organism evidence="2 3">
    <name type="scientific">Phyllosticta citricarpa</name>
    <dbReference type="NCBI Taxonomy" id="55181"/>
    <lineage>
        <taxon>Eukaryota</taxon>
        <taxon>Fungi</taxon>
        <taxon>Dikarya</taxon>
        <taxon>Ascomycota</taxon>
        <taxon>Pezizomycotina</taxon>
        <taxon>Dothideomycetes</taxon>
        <taxon>Dothideomycetes incertae sedis</taxon>
        <taxon>Botryosphaeriales</taxon>
        <taxon>Phyllostictaceae</taxon>
        <taxon>Phyllosticta</taxon>
    </lineage>
</organism>
<protein>
    <submittedName>
        <fullName evidence="2">Uncharacterized protein</fullName>
    </submittedName>
</protein>
<name>A0ABR1MGL9_9PEZI</name>
<evidence type="ECO:0000256" key="1">
    <source>
        <dbReference type="SAM" id="MobiDB-lite"/>
    </source>
</evidence>
<accession>A0ABR1MGL9</accession>
<dbReference type="Proteomes" id="UP001365128">
    <property type="component" value="Unassembled WGS sequence"/>
</dbReference>
<feature type="region of interest" description="Disordered" evidence="1">
    <location>
        <begin position="130"/>
        <end position="156"/>
    </location>
</feature>
<feature type="compositionally biased region" description="Basic residues" evidence="1">
    <location>
        <begin position="140"/>
        <end position="150"/>
    </location>
</feature>
<feature type="compositionally biased region" description="Polar residues" evidence="1">
    <location>
        <begin position="7"/>
        <end position="20"/>
    </location>
</feature>
<gene>
    <name evidence="2" type="ORF">IWX46DRAFT_73983</name>
</gene>
<dbReference type="EMBL" id="JBBPDW010000014">
    <property type="protein sequence ID" value="KAK7546585.1"/>
    <property type="molecule type" value="Genomic_DNA"/>
</dbReference>
<evidence type="ECO:0000313" key="3">
    <source>
        <dbReference type="Proteomes" id="UP001365128"/>
    </source>
</evidence>
<reference evidence="2 3" key="1">
    <citation type="submission" date="2024-04" db="EMBL/GenBank/DDBJ databases">
        <title>Phyllosticta paracitricarpa is synonymous to the EU quarantine fungus P. citricarpa based on phylogenomic analyses.</title>
        <authorList>
            <consortium name="Lawrence Berkeley National Laboratory"/>
            <person name="Van Ingen-Buijs V.A."/>
            <person name="Van Westerhoven A.C."/>
            <person name="Haridas S."/>
            <person name="Skiadas P."/>
            <person name="Martin F."/>
            <person name="Groenewald J.Z."/>
            <person name="Crous P.W."/>
            <person name="Seidl M.F."/>
        </authorList>
    </citation>
    <scope>NUCLEOTIDE SEQUENCE [LARGE SCALE GENOMIC DNA]</scope>
    <source>
        <strain evidence="2 3">CBS 122670</strain>
    </source>
</reference>
<feature type="region of interest" description="Disordered" evidence="1">
    <location>
        <begin position="1"/>
        <end position="63"/>
    </location>
</feature>
<evidence type="ECO:0000313" key="2">
    <source>
        <dbReference type="EMBL" id="KAK7546585.1"/>
    </source>
</evidence>
<comment type="caution">
    <text evidence="2">The sequence shown here is derived from an EMBL/GenBank/DDBJ whole genome shotgun (WGS) entry which is preliminary data.</text>
</comment>
<proteinExistence type="predicted"/>
<feature type="compositionally biased region" description="Basic and acidic residues" evidence="1">
    <location>
        <begin position="39"/>
        <end position="63"/>
    </location>
</feature>